<keyword evidence="1" id="KW-0812">Transmembrane</keyword>
<protein>
    <submittedName>
        <fullName evidence="2">Uncharacterized protein</fullName>
    </submittedName>
</protein>
<dbReference type="RefSeq" id="WP_013821519.1">
    <property type="nucleotide sequence ID" value="NC_015573.1"/>
</dbReference>
<keyword evidence="1" id="KW-0472">Membrane</keyword>
<name>A0AAU8PTN6_DESK7</name>
<reference evidence="3" key="1">
    <citation type="submission" date="2011-05" db="EMBL/GenBank/DDBJ databases">
        <title>Complete sequence of Desulfotomaculum kuznetsovii DSM 6115.</title>
        <authorList>
            <person name="Lucas S."/>
            <person name="Han J."/>
            <person name="Lapidus A."/>
            <person name="Cheng J.-F."/>
            <person name="Goodwin L."/>
            <person name="Pitluck S."/>
            <person name="Peters L."/>
            <person name="Mikhailova N."/>
            <person name="Lu M."/>
            <person name="Saunders E."/>
            <person name="Han C."/>
            <person name="Tapia R."/>
            <person name="Land M."/>
            <person name="Hauser L."/>
            <person name="Kyrpides N."/>
            <person name="Ivanova N."/>
            <person name="Pagani I."/>
            <person name="Nazina T."/>
            <person name="Ivanova A."/>
            <person name="Parshina S."/>
            <person name="Kuever J."/>
            <person name="Muyzer G."/>
            <person name="Plugge C."/>
            <person name="Stams A."/>
            <person name="Woyke T."/>
        </authorList>
    </citation>
    <scope>NUCLEOTIDE SEQUENCE [LARGE SCALE GENOMIC DNA]</scope>
    <source>
        <strain evidence="3">DSM 6115 / VKM B-1805 / 17</strain>
    </source>
</reference>
<accession>A0AAU8PTN6</accession>
<proteinExistence type="predicted"/>
<gene>
    <name evidence="2" type="ordered locus">Desku_0376</name>
</gene>
<feature type="transmembrane region" description="Helical" evidence="1">
    <location>
        <begin position="20"/>
        <end position="40"/>
    </location>
</feature>
<evidence type="ECO:0000313" key="2">
    <source>
        <dbReference type="EMBL" id="AEG14004.1"/>
    </source>
</evidence>
<organism evidence="2 3">
    <name type="scientific">Desulfofundulus kuznetsovii (strain DSM 6115 / VKM B-1805 / 17)</name>
    <name type="common">Desulfotomaculum kuznetsovii</name>
    <dbReference type="NCBI Taxonomy" id="760568"/>
    <lineage>
        <taxon>Bacteria</taxon>
        <taxon>Bacillati</taxon>
        <taxon>Bacillota</taxon>
        <taxon>Clostridia</taxon>
        <taxon>Eubacteriales</taxon>
        <taxon>Peptococcaceae</taxon>
        <taxon>Desulfofundulus</taxon>
    </lineage>
</organism>
<dbReference type="KEGG" id="dku:Desku_0376"/>
<dbReference type="Proteomes" id="UP000009229">
    <property type="component" value="Chromosome"/>
</dbReference>
<evidence type="ECO:0000313" key="3">
    <source>
        <dbReference type="Proteomes" id="UP000009229"/>
    </source>
</evidence>
<keyword evidence="3" id="KW-1185">Reference proteome</keyword>
<evidence type="ECO:0000256" key="1">
    <source>
        <dbReference type="SAM" id="Phobius"/>
    </source>
</evidence>
<dbReference type="AlphaFoldDB" id="A0AAU8PTN6"/>
<keyword evidence="1" id="KW-1133">Transmembrane helix</keyword>
<sequence>MAGKRSPAAVQREKMEDVALLAVDVVGVSTISVLTIILYLKAFSPNNYTLLVNKLFFTLNKLEKLAVQMSTW</sequence>
<dbReference type="EMBL" id="CP002770">
    <property type="protein sequence ID" value="AEG14004.1"/>
    <property type="molecule type" value="Genomic_DNA"/>
</dbReference>